<name>A0A5B8KY40_9HYPH</name>
<keyword evidence="5" id="KW-0029">Amino-acid transport</keyword>
<feature type="region of interest" description="Disordered" evidence="6">
    <location>
        <begin position="492"/>
        <end position="530"/>
    </location>
</feature>
<reference evidence="8" key="1">
    <citation type="submission" date="2020-04" db="EMBL/GenBank/DDBJ databases">
        <title>Nitratireductor sp. nov. isolated from mangrove soil.</title>
        <authorList>
            <person name="Ye Y."/>
        </authorList>
    </citation>
    <scope>NUCLEOTIDE SEQUENCE</scope>
    <source>
        <strain evidence="8">SY7</strain>
    </source>
</reference>
<evidence type="ECO:0000256" key="3">
    <source>
        <dbReference type="ARBA" id="ARBA00022741"/>
    </source>
</evidence>
<evidence type="ECO:0000313" key="9">
    <source>
        <dbReference type="Proteomes" id="UP000321389"/>
    </source>
</evidence>
<feature type="compositionally biased region" description="Basic and acidic residues" evidence="6">
    <location>
        <begin position="492"/>
        <end position="503"/>
    </location>
</feature>
<dbReference type="Gene3D" id="3.40.50.300">
    <property type="entry name" value="P-loop containing nucleotide triphosphate hydrolases"/>
    <property type="match status" value="1"/>
</dbReference>
<dbReference type="PANTHER" id="PTHR43820:SF4">
    <property type="entry name" value="HIGH-AFFINITY BRANCHED-CHAIN AMINO ACID TRANSPORT ATP-BINDING PROTEIN LIVF"/>
    <property type="match status" value="1"/>
</dbReference>
<dbReference type="InterPro" id="IPR017871">
    <property type="entry name" value="ABC_transporter-like_CS"/>
</dbReference>
<organism evidence="8 9">
    <name type="scientific">Nitratireductor mangrovi</name>
    <dbReference type="NCBI Taxonomy" id="2599600"/>
    <lineage>
        <taxon>Bacteria</taxon>
        <taxon>Pseudomonadati</taxon>
        <taxon>Pseudomonadota</taxon>
        <taxon>Alphaproteobacteria</taxon>
        <taxon>Hyphomicrobiales</taxon>
        <taxon>Phyllobacteriaceae</taxon>
        <taxon>Nitratireductor</taxon>
    </lineage>
</organism>
<dbReference type="PANTHER" id="PTHR43820">
    <property type="entry name" value="HIGH-AFFINITY BRANCHED-CHAIN AMINO ACID TRANSPORT ATP-BINDING PROTEIN LIVF"/>
    <property type="match status" value="1"/>
</dbReference>
<evidence type="ECO:0000256" key="5">
    <source>
        <dbReference type="ARBA" id="ARBA00022970"/>
    </source>
</evidence>
<dbReference type="InterPro" id="IPR003593">
    <property type="entry name" value="AAA+_ATPase"/>
</dbReference>
<keyword evidence="3" id="KW-0547">Nucleotide-binding</keyword>
<dbReference type="RefSeq" id="WP_146299284.1">
    <property type="nucleotide sequence ID" value="NZ_CP042301.2"/>
</dbReference>
<keyword evidence="2" id="KW-0813">Transport</keyword>
<feature type="domain" description="ABC transporter" evidence="7">
    <location>
        <begin position="2"/>
        <end position="234"/>
    </location>
</feature>
<dbReference type="GO" id="GO:0015658">
    <property type="term" value="F:branched-chain amino acid transmembrane transporter activity"/>
    <property type="evidence" value="ECO:0007669"/>
    <property type="project" value="TreeGrafter"/>
</dbReference>
<dbReference type="InterPro" id="IPR027417">
    <property type="entry name" value="P-loop_NTPase"/>
</dbReference>
<feature type="compositionally biased region" description="Low complexity" evidence="6">
    <location>
        <begin position="562"/>
        <end position="578"/>
    </location>
</feature>
<dbReference type="CDD" id="cd03224">
    <property type="entry name" value="ABC_TM1139_LivF_branched"/>
    <property type="match status" value="1"/>
</dbReference>
<evidence type="ECO:0000313" key="8">
    <source>
        <dbReference type="EMBL" id="QDZ00637.1"/>
    </source>
</evidence>
<evidence type="ECO:0000256" key="6">
    <source>
        <dbReference type="SAM" id="MobiDB-lite"/>
    </source>
</evidence>
<gene>
    <name evidence="8" type="ORF">FQ775_09715</name>
</gene>
<dbReference type="SMART" id="SM00382">
    <property type="entry name" value="AAA"/>
    <property type="match status" value="1"/>
</dbReference>
<dbReference type="AlphaFoldDB" id="A0A5B8KY40"/>
<dbReference type="KEGG" id="niy:FQ775_09715"/>
<accession>A0A5B8KY40</accession>
<keyword evidence="4 8" id="KW-0067">ATP-binding</keyword>
<sequence>MLEVQNLAVSYGRHRALEGVGITVEKGEICVILGANGAGKSTLLKAIAGMVSTDTGEIIMNGRAITREKPNKVVEAGVALVPEGRGIFGDLSVAENLQLGAFARRARRAEQVTLKTIYELFPRLAERKRQIARTMSGGEQQMVAIGRALMSKPDILMLDEPSLGLSPILTRELFRSLSDVAATGVGILLVEQNAKQSLKIAGRGYLIENGHVTGENSAEALRNDPAVIAAYLGGAGGGRATRPAVHLPPAMPLPAAVAAMGRMAGDLAARAGDVSRAFVRSLRRAETLPSAFAGRYDPKAGGDPWQEIARAEPTAETASTAVPAIAEEARWLAASSGNLARSAAERLARHVEANRRGATVPSAFQRKTLPETDQKASLPTPDLASRTVAFPVPAQTPADMAGRAAERMARHLATVRAAAPLPSAFQRNVEEYAPSSPANRTPHAQKLNGSRGLLGHNSAAAGMRLDEAETPSNDAPATGIAIAQLVARAEAAQKRHVAAERRTTPNTNGPRSATPDSPSDRDQVASGDDETSIAELATRAAAIQRRHIDKGQRILTVLTVPAASPATSEPATPAADPTTPDDKAVRKAARKPARKGKKHKAKKKPAKHQEKR</sequence>
<feature type="region of interest" description="Disordered" evidence="6">
    <location>
        <begin position="562"/>
        <end position="612"/>
    </location>
</feature>
<dbReference type="GO" id="GO:0015807">
    <property type="term" value="P:L-amino acid transport"/>
    <property type="evidence" value="ECO:0007669"/>
    <property type="project" value="TreeGrafter"/>
</dbReference>
<dbReference type="PROSITE" id="PS50893">
    <property type="entry name" value="ABC_TRANSPORTER_2"/>
    <property type="match status" value="1"/>
</dbReference>
<dbReference type="InterPro" id="IPR003439">
    <property type="entry name" value="ABC_transporter-like_ATP-bd"/>
</dbReference>
<keyword evidence="9" id="KW-1185">Reference proteome</keyword>
<evidence type="ECO:0000256" key="4">
    <source>
        <dbReference type="ARBA" id="ARBA00022840"/>
    </source>
</evidence>
<dbReference type="GO" id="GO:0005524">
    <property type="term" value="F:ATP binding"/>
    <property type="evidence" value="ECO:0007669"/>
    <property type="project" value="UniProtKB-KW"/>
</dbReference>
<feature type="compositionally biased region" description="Basic residues" evidence="6">
    <location>
        <begin position="586"/>
        <end position="612"/>
    </location>
</feature>
<feature type="compositionally biased region" description="Polar residues" evidence="6">
    <location>
        <begin position="504"/>
        <end position="517"/>
    </location>
</feature>
<evidence type="ECO:0000256" key="2">
    <source>
        <dbReference type="ARBA" id="ARBA00022448"/>
    </source>
</evidence>
<dbReference type="Proteomes" id="UP000321389">
    <property type="component" value="Chromosome"/>
</dbReference>
<dbReference type="OrthoDB" id="9806149at2"/>
<dbReference type="PROSITE" id="PS00211">
    <property type="entry name" value="ABC_TRANSPORTER_1"/>
    <property type="match status" value="1"/>
</dbReference>
<dbReference type="SUPFAM" id="SSF52540">
    <property type="entry name" value="P-loop containing nucleoside triphosphate hydrolases"/>
    <property type="match status" value="1"/>
</dbReference>
<protein>
    <submittedName>
        <fullName evidence="8">ATP-binding cassette domain-containing protein</fullName>
    </submittedName>
</protein>
<evidence type="ECO:0000259" key="7">
    <source>
        <dbReference type="PROSITE" id="PS50893"/>
    </source>
</evidence>
<dbReference type="EMBL" id="CP042301">
    <property type="protein sequence ID" value="QDZ00637.1"/>
    <property type="molecule type" value="Genomic_DNA"/>
</dbReference>
<comment type="similarity">
    <text evidence="1">Belongs to the ABC transporter superfamily.</text>
</comment>
<proteinExistence type="inferred from homology"/>
<evidence type="ECO:0000256" key="1">
    <source>
        <dbReference type="ARBA" id="ARBA00005417"/>
    </source>
</evidence>
<dbReference type="Pfam" id="PF00005">
    <property type="entry name" value="ABC_tran"/>
    <property type="match status" value="1"/>
</dbReference>
<feature type="region of interest" description="Disordered" evidence="6">
    <location>
        <begin position="431"/>
        <end position="455"/>
    </location>
</feature>
<dbReference type="InterPro" id="IPR052156">
    <property type="entry name" value="BCAA_Transport_ATP-bd_LivF"/>
</dbReference>
<dbReference type="GO" id="GO:0016887">
    <property type="term" value="F:ATP hydrolysis activity"/>
    <property type="evidence" value="ECO:0007669"/>
    <property type="project" value="InterPro"/>
</dbReference>